<comment type="caution">
    <text evidence="3">The sequence shown here is derived from an EMBL/GenBank/DDBJ whole genome shotgun (WGS) entry which is preliminary data.</text>
</comment>
<protein>
    <submittedName>
        <fullName evidence="3">Uncharacterized protein</fullName>
    </submittedName>
</protein>
<dbReference type="AlphaFoldDB" id="A0A1Y1YPA8"/>
<keyword evidence="2" id="KW-1133">Transmembrane helix</keyword>
<gene>
    <name evidence="3" type="ORF">BCR34DRAFT_122925</name>
</gene>
<evidence type="ECO:0000313" key="4">
    <source>
        <dbReference type="Proteomes" id="UP000193144"/>
    </source>
</evidence>
<dbReference type="EMBL" id="MCFA01000192">
    <property type="protein sequence ID" value="ORX99808.1"/>
    <property type="molecule type" value="Genomic_DNA"/>
</dbReference>
<reference evidence="3 4" key="1">
    <citation type="submission" date="2016-07" db="EMBL/GenBank/DDBJ databases">
        <title>Pervasive Adenine N6-methylation of Active Genes in Fungi.</title>
        <authorList>
            <consortium name="DOE Joint Genome Institute"/>
            <person name="Mondo S.J."/>
            <person name="Dannebaum R.O."/>
            <person name="Kuo R.C."/>
            <person name="Labutti K."/>
            <person name="Haridas S."/>
            <person name="Kuo A."/>
            <person name="Salamov A."/>
            <person name="Ahrendt S.R."/>
            <person name="Lipzen A."/>
            <person name="Sullivan W."/>
            <person name="Andreopoulos W.B."/>
            <person name="Clum A."/>
            <person name="Lindquist E."/>
            <person name="Daum C."/>
            <person name="Ramamoorthy G.K."/>
            <person name="Gryganskyi A."/>
            <person name="Culley D."/>
            <person name="Magnuson J.K."/>
            <person name="James T.Y."/>
            <person name="O'Malley M.A."/>
            <person name="Stajich J.E."/>
            <person name="Spatafora J.W."/>
            <person name="Visel A."/>
            <person name="Grigoriev I.V."/>
        </authorList>
    </citation>
    <scope>NUCLEOTIDE SEQUENCE [LARGE SCALE GENOMIC DNA]</scope>
    <source>
        <strain evidence="3 4">CBS 115471</strain>
    </source>
</reference>
<dbReference type="OrthoDB" id="3021074at2759"/>
<keyword evidence="4" id="KW-1185">Reference proteome</keyword>
<feature type="transmembrane region" description="Helical" evidence="2">
    <location>
        <begin position="118"/>
        <end position="143"/>
    </location>
</feature>
<feature type="transmembrane region" description="Helical" evidence="2">
    <location>
        <begin position="387"/>
        <end position="412"/>
    </location>
</feature>
<proteinExistence type="predicted"/>
<sequence>MENFTTPANLTVLAQHGWMNGTLDGNPTNEWSPAGNNSQPVNLTILPDNLAAVQFFANEGQPFSRIFPLVRTLLSPDYYGGTIHCTYPFSGSYDFLTRILFYCLLLFALLFRRHSWLAVAALGTAMTYSATTAVHGLALLTQFGWHTGRPNMESSQRFGDPDIYGVYTILTAALVVATPILNWSTSVRRDKAQTIVVLWGLLVLATWAPVTLYTSTAADGKAFHPWNFNNITALVQCPHSASESNPTCGLGMLLTTETYETCQCFDFCGLVGPAAPMRSGSKMVPMLYSQATWNRFHNNTFVQIGYFSQAMAAVIVLYGIFGILHNQFTLREARNLILRVVNTHPKQTGALWKKVLAGKNKRTPLVLVTEYTRTGFRRAQYALAKTMAMLFFLLGMVLGFLCPPALIAVVFINEYEMDLFTPSEGSDAVGAWGTWVGAGLVIVVAIILQYQDAWEQAVLSIADWALQIIGIDTFHDKMEEKRKTAIDGKRKLETFTDYLISFAEEVWSPWVHAGHSIHRALKTILFACGEFGDWIRAPVPHSQICGCDRCVAYRDQVRGAGLPYDHADCCECGACSTLKDQANDILYKHSPPSAPACGCQFCGFARERAFQKRQKGCACQRDSCPLRRHPCPCRHCELERGKENETWPANKSAEIKVYKTLGMRIVHSFDNRIIELLADKHASPTPSPPASGRQSPTVPDEGKNAGSVDVEEPLLKRGSAESERKSSREGLVGRA</sequence>
<feature type="transmembrane region" description="Helical" evidence="2">
    <location>
        <begin position="304"/>
        <end position="324"/>
    </location>
</feature>
<feature type="transmembrane region" description="Helical" evidence="2">
    <location>
        <begin position="95"/>
        <end position="111"/>
    </location>
</feature>
<dbReference type="STRING" id="1231657.A0A1Y1YPA8"/>
<evidence type="ECO:0000256" key="1">
    <source>
        <dbReference type="SAM" id="MobiDB-lite"/>
    </source>
</evidence>
<organism evidence="3 4">
    <name type="scientific">Clohesyomyces aquaticus</name>
    <dbReference type="NCBI Taxonomy" id="1231657"/>
    <lineage>
        <taxon>Eukaryota</taxon>
        <taxon>Fungi</taxon>
        <taxon>Dikarya</taxon>
        <taxon>Ascomycota</taxon>
        <taxon>Pezizomycotina</taxon>
        <taxon>Dothideomycetes</taxon>
        <taxon>Pleosporomycetidae</taxon>
        <taxon>Pleosporales</taxon>
        <taxon>Lindgomycetaceae</taxon>
        <taxon>Clohesyomyces</taxon>
    </lineage>
</organism>
<keyword evidence="2" id="KW-0812">Transmembrane</keyword>
<keyword evidence="2" id="KW-0472">Membrane</keyword>
<feature type="transmembrane region" description="Helical" evidence="2">
    <location>
        <begin position="432"/>
        <end position="450"/>
    </location>
</feature>
<feature type="transmembrane region" description="Helical" evidence="2">
    <location>
        <begin position="195"/>
        <end position="214"/>
    </location>
</feature>
<feature type="compositionally biased region" description="Basic and acidic residues" evidence="1">
    <location>
        <begin position="713"/>
        <end position="728"/>
    </location>
</feature>
<feature type="region of interest" description="Disordered" evidence="1">
    <location>
        <begin position="681"/>
        <end position="735"/>
    </location>
</feature>
<name>A0A1Y1YPA8_9PLEO</name>
<evidence type="ECO:0000256" key="2">
    <source>
        <dbReference type="SAM" id="Phobius"/>
    </source>
</evidence>
<evidence type="ECO:0000313" key="3">
    <source>
        <dbReference type="EMBL" id="ORX99808.1"/>
    </source>
</evidence>
<feature type="transmembrane region" description="Helical" evidence="2">
    <location>
        <begin position="163"/>
        <end position="183"/>
    </location>
</feature>
<dbReference type="Proteomes" id="UP000193144">
    <property type="component" value="Unassembled WGS sequence"/>
</dbReference>
<accession>A0A1Y1YPA8</accession>